<keyword evidence="2" id="KW-1185">Reference proteome</keyword>
<dbReference type="EMBL" id="NHNI01000001">
    <property type="protein sequence ID" value="OZY87668.1"/>
    <property type="molecule type" value="Genomic_DNA"/>
</dbReference>
<evidence type="ECO:0008006" key="3">
    <source>
        <dbReference type="Google" id="ProtNLM"/>
    </source>
</evidence>
<dbReference type="RefSeq" id="WP_094985025.1">
    <property type="nucleotide sequence ID" value="NZ_NHNI01000001.1"/>
</dbReference>
<comment type="caution">
    <text evidence="1">The sequence shown here is derived from an EMBL/GenBank/DDBJ whole genome shotgun (WGS) entry which is preliminary data.</text>
</comment>
<name>A0A266QCQ5_9GAMM</name>
<gene>
    <name evidence="1" type="ORF">CBP51_12095</name>
</gene>
<reference evidence="2" key="1">
    <citation type="submission" date="2017-05" db="EMBL/GenBank/DDBJ databases">
        <authorList>
            <person name="Barney B.M."/>
        </authorList>
    </citation>
    <scope>NUCLEOTIDE SEQUENCE [LARGE SCALE GENOMIC DNA]</scope>
    <source>
        <strain evidence="2">PSBB022</strain>
    </source>
</reference>
<dbReference type="SUPFAM" id="SSF53448">
    <property type="entry name" value="Nucleotide-diphospho-sugar transferases"/>
    <property type="match status" value="1"/>
</dbReference>
<sequence>MILSDSYTPEPASLSISCVTYNLHSSTFNATIESLACACAYAKAQGILASSHLYLIDNGPTEQNYHELCAIQSRYNNRFEKITLLTGHGNPGYGGGNNLALTQTSSHYHLVLNPDVLLAENNIWLALDYMSKHLQVGLLAPDAFDEFDHRQYLAKRTPSFFVLLARAFPVGFVRKLMAKKLYNYEYRDIIPAQAPVEIELASGCYMFLRTSTAQQIGGFDSDFFMYFEDFDLSRRMAKISRVVHHPELHIVHYGGGAARKGFLHLRYFFVSYSRFVIKTFI</sequence>
<dbReference type="Gene3D" id="3.90.550.10">
    <property type="entry name" value="Spore Coat Polysaccharide Biosynthesis Protein SpsA, Chain A"/>
    <property type="match status" value="1"/>
</dbReference>
<dbReference type="InterPro" id="IPR029044">
    <property type="entry name" value="Nucleotide-diphossugar_trans"/>
</dbReference>
<proteinExistence type="predicted"/>
<dbReference type="PANTHER" id="PTHR43179:SF10">
    <property type="entry name" value="GLYCOSYL TRANSFERASE"/>
    <property type="match status" value="1"/>
</dbReference>
<accession>A0A266QCQ5</accession>
<organism evidence="1 2">
    <name type="scientific">Cellvibrio mixtus</name>
    <dbReference type="NCBI Taxonomy" id="39650"/>
    <lineage>
        <taxon>Bacteria</taxon>
        <taxon>Pseudomonadati</taxon>
        <taxon>Pseudomonadota</taxon>
        <taxon>Gammaproteobacteria</taxon>
        <taxon>Cellvibrionales</taxon>
        <taxon>Cellvibrionaceae</taxon>
        <taxon>Cellvibrio</taxon>
    </lineage>
</organism>
<dbReference type="AlphaFoldDB" id="A0A266QCQ5"/>
<evidence type="ECO:0000313" key="2">
    <source>
        <dbReference type="Proteomes" id="UP000216101"/>
    </source>
</evidence>
<evidence type="ECO:0000313" key="1">
    <source>
        <dbReference type="EMBL" id="OZY87668.1"/>
    </source>
</evidence>
<dbReference type="Proteomes" id="UP000216101">
    <property type="component" value="Unassembled WGS sequence"/>
</dbReference>
<protein>
    <recommendedName>
        <fullName evidence="3">Glycosyl transferase</fullName>
    </recommendedName>
</protein>
<dbReference type="PANTHER" id="PTHR43179">
    <property type="entry name" value="RHAMNOSYLTRANSFERASE WBBL"/>
    <property type="match status" value="1"/>
</dbReference>